<evidence type="ECO:0000259" key="10">
    <source>
        <dbReference type="PROSITE" id="PS51695"/>
    </source>
</evidence>
<evidence type="ECO:0000256" key="5">
    <source>
        <dbReference type="ARBA" id="ARBA00022825"/>
    </source>
</evidence>
<dbReference type="InterPro" id="IPR023828">
    <property type="entry name" value="Peptidase_S8_Ser-AS"/>
</dbReference>
<evidence type="ECO:0000256" key="6">
    <source>
        <dbReference type="ARBA" id="ARBA00022837"/>
    </source>
</evidence>
<evidence type="ECO:0000256" key="3">
    <source>
        <dbReference type="ARBA" id="ARBA00022723"/>
    </source>
</evidence>
<reference evidence="11 12" key="1">
    <citation type="submission" date="2024-06" db="EMBL/GenBank/DDBJ databases">
        <authorList>
            <person name="Woo H."/>
        </authorList>
    </citation>
    <scope>NUCLEOTIDE SEQUENCE [LARGE SCALE GENOMIC DNA]</scope>
    <source>
        <strain evidence="11 12">Si-c</strain>
    </source>
</reference>
<keyword evidence="3" id="KW-0479">Metal-binding</keyword>
<dbReference type="GO" id="GO:0008233">
    <property type="term" value="F:peptidase activity"/>
    <property type="evidence" value="ECO:0007669"/>
    <property type="project" value="UniProtKB-KW"/>
</dbReference>
<evidence type="ECO:0000256" key="7">
    <source>
        <dbReference type="ARBA" id="ARBA00023145"/>
    </source>
</evidence>
<feature type="chain" id="PRO_5046829436" evidence="9">
    <location>
        <begin position="42"/>
        <end position="579"/>
    </location>
</feature>
<evidence type="ECO:0000256" key="1">
    <source>
        <dbReference type="ARBA" id="ARBA00001913"/>
    </source>
</evidence>
<dbReference type="GO" id="GO:0006508">
    <property type="term" value="P:proteolysis"/>
    <property type="evidence" value="ECO:0007669"/>
    <property type="project" value="UniProtKB-KW"/>
</dbReference>
<dbReference type="InterPro" id="IPR030400">
    <property type="entry name" value="Sedolisin_dom"/>
</dbReference>
<keyword evidence="2 8" id="KW-0645">Protease</keyword>
<dbReference type="InterPro" id="IPR050819">
    <property type="entry name" value="Tripeptidyl-peptidase_I"/>
</dbReference>
<evidence type="ECO:0000313" key="11">
    <source>
        <dbReference type="EMBL" id="MEW9571829.1"/>
    </source>
</evidence>
<feature type="active site" description="Charge relay system" evidence="8">
    <location>
        <position position="309"/>
    </location>
</feature>
<sequence>MIKSISMGNGFTGGTSRLVRRACLLSFAVAMALGATTTVQAAQFLTHHVRDAVSQGTAKQIGELPASQLMSLDVVLPVSDQAGLARFVAGVTDPSSISYRDYLTPAQFTVMFGPTQHDYDAVVQYLVRNGFTVTGGSRDGMDVQVVGPVSAVEKAFNVRMRTYQHPTENRIFYSPDREPTTALGIPLWHVSGLSNYSIPHPMLVKRSDYALAHGIAADKVVSHATTGSGPSASFLGSDMRAAYYGGSTLTGAGQNLGLFEFVGTDLADLVTYYKNTGQTNNVPVTVLSTDGTSASCVDSRAGGSCDDTEQTLDMTQALGMAPGLASLTMYVGSTDTAILSAMTTHSPLPTTIGCSWGWTPADPSTLNPYWEKMAAQGQSFFAASGDSSTWSKRNEAWPADAAYVISVGGTDLTTASAAGAWKSETAWVDSGGGISPDKIAIPSWQAAAGVINSSNKGSTTYRNGPDVAANANFTFYVCADQTTCTANEYGGTSFAAPMWAAFVALANQQSAASGGAPVGFFDPAVYAQNESGGKLTSAYTADFHDITSGKSGTYSAVAGYDLVTGWGSPKAALISALIP</sequence>
<dbReference type="PANTHER" id="PTHR14218">
    <property type="entry name" value="PROTEASE S8 TRIPEPTIDYL PEPTIDASE I CLN2"/>
    <property type="match status" value="1"/>
</dbReference>
<comment type="cofactor">
    <cofactor evidence="1">
        <name>Ca(2+)</name>
        <dbReference type="ChEBI" id="CHEBI:29108"/>
    </cofactor>
</comment>
<accession>A0ABV3QDB5</accession>
<dbReference type="RefSeq" id="WP_367853900.1">
    <property type="nucleotide sequence ID" value="NZ_JBFOHK010000002.1"/>
</dbReference>
<keyword evidence="4 8" id="KW-0378">Hydrolase</keyword>
<comment type="caution">
    <text evidence="8">Lacks conserved residue(s) required for the propagation of feature annotation.</text>
</comment>
<organism evidence="11 12">
    <name type="scientific">Rhodanobacter lycopersici</name>
    <dbReference type="NCBI Taxonomy" id="3162487"/>
    <lineage>
        <taxon>Bacteria</taxon>
        <taxon>Pseudomonadati</taxon>
        <taxon>Pseudomonadota</taxon>
        <taxon>Gammaproteobacteria</taxon>
        <taxon>Lysobacterales</taxon>
        <taxon>Rhodanobacteraceae</taxon>
        <taxon>Rhodanobacter</taxon>
    </lineage>
</organism>
<dbReference type="PANTHER" id="PTHR14218:SF15">
    <property type="entry name" value="TRIPEPTIDYL-PEPTIDASE 1"/>
    <property type="match status" value="1"/>
</dbReference>
<feature type="signal peptide" evidence="9">
    <location>
        <begin position="1"/>
        <end position="41"/>
    </location>
</feature>
<keyword evidence="12" id="KW-1185">Reference proteome</keyword>
<evidence type="ECO:0000256" key="2">
    <source>
        <dbReference type="ARBA" id="ARBA00022670"/>
    </source>
</evidence>
<dbReference type="CDD" id="cd11377">
    <property type="entry name" value="Pro-peptidase_S53"/>
    <property type="match status" value="1"/>
</dbReference>
<protein>
    <submittedName>
        <fullName evidence="11">Protease pro-enzyme activation domain-containing protein</fullName>
    </submittedName>
</protein>
<name>A0ABV3QDB5_9GAMM</name>
<evidence type="ECO:0000256" key="9">
    <source>
        <dbReference type="SAM" id="SignalP"/>
    </source>
</evidence>
<evidence type="ECO:0000256" key="4">
    <source>
        <dbReference type="ARBA" id="ARBA00022801"/>
    </source>
</evidence>
<dbReference type="EMBL" id="JBFOHK010000002">
    <property type="protein sequence ID" value="MEW9571829.1"/>
    <property type="molecule type" value="Genomic_DNA"/>
</dbReference>
<keyword evidence="7" id="KW-0865">Zymogen</keyword>
<feature type="active site" description="Charge relay system" evidence="8">
    <location>
        <position position="313"/>
    </location>
</feature>
<dbReference type="SMART" id="SM00944">
    <property type="entry name" value="Pro-kuma_activ"/>
    <property type="match status" value="1"/>
</dbReference>
<gene>
    <name evidence="11" type="ORF">ABQJ54_08700</name>
</gene>
<proteinExistence type="predicted"/>
<keyword evidence="6" id="KW-0106">Calcium</keyword>
<dbReference type="Proteomes" id="UP001556220">
    <property type="component" value="Unassembled WGS sequence"/>
</dbReference>
<dbReference type="Pfam" id="PF09286">
    <property type="entry name" value="Pro-kuma_activ"/>
    <property type="match status" value="1"/>
</dbReference>
<dbReference type="InterPro" id="IPR015366">
    <property type="entry name" value="S53_propep"/>
</dbReference>
<dbReference type="CDD" id="cd04056">
    <property type="entry name" value="Peptidases_S53"/>
    <property type="match status" value="1"/>
</dbReference>
<dbReference type="PROSITE" id="PS51695">
    <property type="entry name" value="SEDOLISIN"/>
    <property type="match status" value="1"/>
</dbReference>
<dbReference type="SUPFAM" id="SSF54897">
    <property type="entry name" value="Protease propeptides/inhibitors"/>
    <property type="match status" value="1"/>
</dbReference>
<comment type="caution">
    <text evidence="11">The sequence shown here is derived from an EMBL/GenBank/DDBJ whole genome shotgun (WGS) entry which is preliminary data.</text>
</comment>
<dbReference type="SUPFAM" id="SSF52743">
    <property type="entry name" value="Subtilisin-like"/>
    <property type="match status" value="1"/>
</dbReference>
<evidence type="ECO:0000256" key="8">
    <source>
        <dbReference type="PROSITE-ProRule" id="PRU01032"/>
    </source>
</evidence>
<dbReference type="InterPro" id="IPR036852">
    <property type="entry name" value="Peptidase_S8/S53_dom_sf"/>
</dbReference>
<keyword evidence="5 8" id="KW-0720">Serine protease</keyword>
<evidence type="ECO:0000313" key="12">
    <source>
        <dbReference type="Proteomes" id="UP001556220"/>
    </source>
</evidence>
<dbReference type="PROSITE" id="PS00138">
    <property type="entry name" value="SUBTILASE_SER"/>
    <property type="match status" value="1"/>
</dbReference>
<feature type="domain" description="Peptidase S53" evidence="10">
    <location>
        <begin position="234"/>
        <end position="579"/>
    </location>
</feature>
<keyword evidence="9" id="KW-0732">Signal</keyword>
<feature type="active site" description="Charge relay system" evidence="8">
    <location>
        <position position="493"/>
    </location>
</feature>
<dbReference type="Gene3D" id="3.40.50.200">
    <property type="entry name" value="Peptidase S8/S53 domain"/>
    <property type="match status" value="1"/>
</dbReference>